<feature type="compositionally biased region" description="Pro residues" evidence="1">
    <location>
        <begin position="279"/>
        <end position="289"/>
    </location>
</feature>
<feature type="compositionally biased region" description="Pro residues" evidence="1">
    <location>
        <begin position="119"/>
        <end position="129"/>
    </location>
</feature>
<feature type="compositionally biased region" description="Basic and acidic residues" evidence="1">
    <location>
        <begin position="293"/>
        <end position="302"/>
    </location>
</feature>
<feature type="compositionally biased region" description="Pro residues" evidence="1">
    <location>
        <begin position="137"/>
        <end position="150"/>
    </location>
</feature>
<comment type="caution">
    <text evidence="2">The sequence shown here is derived from an EMBL/GenBank/DDBJ whole genome shotgun (WGS) entry which is preliminary data.</text>
</comment>
<dbReference type="AlphaFoldDB" id="A0AAV9HER7"/>
<evidence type="ECO:0000256" key="1">
    <source>
        <dbReference type="SAM" id="MobiDB-lite"/>
    </source>
</evidence>
<feature type="region of interest" description="Disordered" evidence="1">
    <location>
        <begin position="94"/>
        <end position="312"/>
    </location>
</feature>
<protein>
    <submittedName>
        <fullName evidence="2">Uncharacterized protein</fullName>
    </submittedName>
</protein>
<sequence>MESSFTDFEKRFVLAEMIKASQMDVGVLVDFIESQKIQPDWLSMQLPGGRNMHQCLRAAEAMFKYPVPPPVFSPLKRKSFGDMSDLSDHISKRQAVGSPGEAPLHFGMPPAFTGQIGMPPRPNGTPTLPPVQTAPAPLAPSPATTPYPGPPRKRGRPPKSETRQNSWQITTSYPPISPAPPSSTPGSASSAHGPQPHSPNFNPYRHSMPSFQELRRGTKQLPEIAPRPAQGPPSSEPGRSPPGPGVEYQERREEGHRHEQPQHGYAPRPPPLSAHAPILPRPRSPPHMQPPHYLRETSRPRETPPATPSEPS</sequence>
<dbReference type="EMBL" id="MU865090">
    <property type="protein sequence ID" value="KAK4457927.1"/>
    <property type="molecule type" value="Genomic_DNA"/>
</dbReference>
<feature type="compositionally biased region" description="Basic and acidic residues" evidence="1">
    <location>
        <begin position="248"/>
        <end position="261"/>
    </location>
</feature>
<keyword evidence="3" id="KW-1185">Reference proteome</keyword>
<reference evidence="2" key="1">
    <citation type="journal article" date="2023" name="Mol. Phylogenet. Evol.">
        <title>Genome-scale phylogeny and comparative genomics of the fungal order Sordariales.</title>
        <authorList>
            <person name="Hensen N."/>
            <person name="Bonometti L."/>
            <person name="Westerberg I."/>
            <person name="Brannstrom I.O."/>
            <person name="Guillou S."/>
            <person name="Cros-Aarteil S."/>
            <person name="Calhoun S."/>
            <person name="Haridas S."/>
            <person name="Kuo A."/>
            <person name="Mondo S."/>
            <person name="Pangilinan J."/>
            <person name="Riley R."/>
            <person name="LaButti K."/>
            <person name="Andreopoulos B."/>
            <person name="Lipzen A."/>
            <person name="Chen C."/>
            <person name="Yan M."/>
            <person name="Daum C."/>
            <person name="Ng V."/>
            <person name="Clum A."/>
            <person name="Steindorff A."/>
            <person name="Ohm R.A."/>
            <person name="Martin F."/>
            <person name="Silar P."/>
            <person name="Natvig D.O."/>
            <person name="Lalanne C."/>
            <person name="Gautier V."/>
            <person name="Ament-Velasquez S.L."/>
            <person name="Kruys A."/>
            <person name="Hutchinson M.I."/>
            <person name="Powell A.J."/>
            <person name="Barry K."/>
            <person name="Miller A.N."/>
            <person name="Grigoriev I.V."/>
            <person name="Debuchy R."/>
            <person name="Gladieux P."/>
            <person name="Hiltunen Thoren M."/>
            <person name="Johannesson H."/>
        </authorList>
    </citation>
    <scope>NUCLEOTIDE SEQUENCE</scope>
    <source>
        <strain evidence="2">PSN324</strain>
    </source>
</reference>
<reference evidence="2" key="2">
    <citation type="submission" date="2023-06" db="EMBL/GenBank/DDBJ databases">
        <authorList>
            <consortium name="Lawrence Berkeley National Laboratory"/>
            <person name="Mondo S.J."/>
            <person name="Hensen N."/>
            <person name="Bonometti L."/>
            <person name="Westerberg I."/>
            <person name="Brannstrom I.O."/>
            <person name="Guillou S."/>
            <person name="Cros-Aarteil S."/>
            <person name="Calhoun S."/>
            <person name="Haridas S."/>
            <person name="Kuo A."/>
            <person name="Pangilinan J."/>
            <person name="Riley R."/>
            <person name="Labutti K."/>
            <person name="Andreopoulos B."/>
            <person name="Lipzen A."/>
            <person name="Chen C."/>
            <person name="Yanf M."/>
            <person name="Daum C."/>
            <person name="Ng V."/>
            <person name="Clum A."/>
            <person name="Steindorff A."/>
            <person name="Ohm R."/>
            <person name="Martin F."/>
            <person name="Silar P."/>
            <person name="Natvig D."/>
            <person name="Lalanne C."/>
            <person name="Gautier V."/>
            <person name="Ament-Velasquez S.L."/>
            <person name="Kruys A."/>
            <person name="Hutchinson M.I."/>
            <person name="Powell A.J."/>
            <person name="Barry K."/>
            <person name="Miller A.N."/>
            <person name="Grigoriev I.V."/>
            <person name="Debuchy R."/>
            <person name="Gladieux P."/>
            <person name="Thoren M.H."/>
            <person name="Johannesson H."/>
        </authorList>
    </citation>
    <scope>NUCLEOTIDE SEQUENCE</scope>
    <source>
        <strain evidence="2">PSN324</strain>
    </source>
</reference>
<accession>A0AAV9HER7</accession>
<evidence type="ECO:0000313" key="2">
    <source>
        <dbReference type="EMBL" id="KAK4457927.1"/>
    </source>
</evidence>
<gene>
    <name evidence="2" type="ORF">QBC42DRAFT_30468</name>
</gene>
<organism evidence="2 3">
    <name type="scientific">Cladorrhinum samala</name>
    <dbReference type="NCBI Taxonomy" id="585594"/>
    <lineage>
        <taxon>Eukaryota</taxon>
        <taxon>Fungi</taxon>
        <taxon>Dikarya</taxon>
        <taxon>Ascomycota</taxon>
        <taxon>Pezizomycotina</taxon>
        <taxon>Sordariomycetes</taxon>
        <taxon>Sordariomycetidae</taxon>
        <taxon>Sordariales</taxon>
        <taxon>Podosporaceae</taxon>
        <taxon>Cladorrhinum</taxon>
    </lineage>
</organism>
<evidence type="ECO:0000313" key="3">
    <source>
        <dbReference type="Proteomes" id="UP001321749"/>
    </source>
</evidence>
<dbReference type="Proteomes" id="UP001321749">
    <property type="component" value="Unassembled WGS sequence"/>
</dbReference>
<name>A0AAV9HER7_9PEZI</name>
<proteinExistence type="predicted"/>
<feature type="compositionally biased region" description="Pro residues" evidence="1">
    <location>
        <begin position="229"/>
        <end position="244"/>
    </location>
</feature>
<feature type="compositionally biased region" description="Low complexity" evidence="1">
    <location>
        <begin position="184"/>
        <end position="194"/>
    </location>
</feature>
<feature type="compositionally biased region" description="Pro residues" evidence="1">
    <location>
        <begin position="303"/>
        <end position="312"/>
    </location>
</feature>